<dbReference type="OrthoDB" id="4230839at2"/>
<keyword evidence="2" id="KW-0472">Membrane</keyword>
<feature type="transmembrane region" description="Helical" evidence="2">
    <location>
        <begin position="199"/>
        <end position="217"/>
    </location>
</feature>
<reference evidence="4 5" key="1">
    <citation type="submission" date="2015-08" db="EMBL/GenBank/DDBJ databases">
        <title>Genome sequence of the pristinamycin over-producing bacterium Streptomyces pristinaespiralis HCCB10218.</title>
        <authorList>
            <person name="Tian J."/>
            <person name="Yang J."/>
            <person name="Li L."/>
            <person name="Ruan L."/>
            <person name="Wei W."/>
            <person name="Zheng G."/>
            <person name="Wei Z."/>
            <person name="Yang S."/>
            <person name="Ge M."/>
            <person name="Jiang W."/>
            <person name="Lu Y."/>
        </authorList>
    </citation>
    <scope>NUCLEOTIDE SEQUENCE [LARGE SCALE GENOMIC DNA]</scope>
    <source>
        <strain evidence="4 5">HCCB 10218</strain>
    </source>
</reference>
<evidence type="ECO:0000313" key="4">
    <source>
        <dbReference type="EMBL" id="ALC23001.1"/>
    </source>
</evidence>
<evidence type="ECO:0000313" key="5">
    <source>
        <dbReference type="Proteomes" id="UP000060513"/>
    </source>
</evidence>
<dbReference type="KEGG" id="spri:SPRI_4695"/>
<feature type="compositionally biased region" description="Basic and acidic residues" evidence="1">
    <location>
        <begin position="114"/>
        <end position="123"/>
    </location>
</feature>
<dbReference type="Proteomes" id="UP000060513">
    <property type="component" value="Chromosome"/>
</dbReference>
<dbReference type="STRING" id="38300.SPRI_4695"/>
<sequence>MRTGSIAFRVAGVAAVLVMAPATAAFAGNSVKATVNPAASAPGGKVEIRVVGCRDRSGAARSAAFVADAELSARGGHGWLTGTAKVRADAEPGTYALRVTCDLRDHRHAGSVRVEGHPHEPSHSARPSQPSKPSHPSRPRPSHTPGHEEPPDRPSPSASRPHESPVAPVRAGGGGTAVLAAPVSTVDTDDAGPSTPQTVIGLALAGVAAVAVALRSARRRRRTGAD</sequence>
<accession>A0A0M4DEG1</accession>
<gene>
    <name evidence="4" type="ORF">SPRI_4695</name>
</gene>
<name>A0A0M4DEG1_STRPR</name>
<evidence type="ECO:0000256" key="3">
    <source>
        <dbReference type="SAM" id="SignalP"/>
    </source>
</evidence>
<keyword evidence="3" id="KW-0732">Signal</keyword>
<organism evidence="4">
    <name type="scientific">Streptomyces pristinaespiralis</name>
    <dbReference type="NCBI Taxonomy" id="38300"/>
    <lineage>
        <taxon>Bacteria</taxon>
        <taxon>Bacillati</taxon>
        <taxon>Actinomycetota</taxon>
        <taxon>Actinomycetes</taxon>
        <taxon>Kitasatosporales</taxon>
        <taxon>Streptomycetaceae</taxon>
        <taxon>Streptomyces</taxon>
    </lineage>
</organism>
<feature type="signal peptide" evidence="3">
    <location>
        <begin position="1"/>
        <end position="27"/>
    </location>
</feature>
<keyword evidence="2" id="KW-1133">Transmembrane helix</keyword>
<dbReference type="PATRIC" id="fig|38300.4.peg.4926"/>
<feature type="region of interest" description="Disordered" evidence="1">
    <location>
        <begin position="113"/>
        <end position="197"/>
    </location>
</feature>
<dbReference type="EMBL" id="CP011340">
    <property type="protein sequence ID" value="ALC23001.1"/>
    <property type="molecule type" value="Genomic_DNA"/>
</dbReference>
<proteinExistence type="predicted"/>
<protein>
    <submittedName>
        <fullName evidence="4">Membrane protein</fullName>
    </submittedName>
</protein>
<evidence type="ECO:0000256" key="1">
    <source>
        <dbReference type="SAM" id="MobiDB-lite"/>
    </source>
</evidence>
<dbReference type="AlphaFoldDB" id="A0A0M4DEG1"/>
<feature type="chain" id="PRO_5005792453" evidence="3">
    <location>
        <begin position="28"/>
        <end position="226"/>
    </location>
</feature>
<keyword evidence="2" id="KW-0812">Transmembrane</keyword>
<evidence type="ECO:0000256" key="2">
    <source>
        <dbReference type="SAM" id="Phobius"/>
    </source>
</evidence>